<name>A0ABY7CVX9_9BASI</name>
<keyword evidence="3" id="KW-1185">Reference proteome</keyword>
<reference evidence="2" key="1">
    <citation type="submission" date="2022-10" db="EMBL/GenBank/DDBJ databases">
        <title>Puccinia triticina Genome sequencing and assembly.</title>
        <authorList>
            <person name="Li C."/>
        </authorList>
    </citation>
    <scope>NUCLEOTIDE SEQUENCE</scope>
    <source>
        <strain evidence="2">Pt15</strain>
    </source>
</reference>
<dbReference type="PANTHER" id="PTHR48100">
    <property type="entry name" value="BROAD-SPECIFICITY PHOSPHATASE YOR283W-RELATED"/>
    <property type="match status" value="1"/>
</dbReference>
<evidence type="ECO:0008006" key="4">
    <source>
        <dbReference type="Google" id="ProtNLM"/>
    </source>
</evidence>
<dbReference type="RefSeq" id="XP_053024053.1">
    <property type="nucleotide sequence ID" value="XM_053172854.1"/>
</dbReference>
<dbReference type="InterPro" id="IPR029033">
    <property type="entry name" value="His_PPase_superfam"/>
</dbReference>
<dbReference type="SMART" id="SM00855">
    <property type="entry name" value="PGAM"/>
    <property type="match status" value="1"/>
</dbReference>
<keyword evidence="1" id="KW-0732">Signal</keyword>
<sequence>MSLAWCVIALYLSPHELWCQRAQGNHPQSPRSTFRLRTCPQWWLLSDYPVFIASGMVPPNGKFSSINGRHTGTTDLPLTEEGEKIVADSSGRLVGPNKIIDPQLFTKVLISPRQRAKRTFELLFKDNVPAFEIEENVREWTYGDYEGLWKHEVAEIRKQKGLPSGRGGWDIWVDGCEGGESPEEITARVDCVVRKVKDLHRAWVEDPNRKAEDKGGDVLIVTHGHFSRCFVARWLGLPLPHGSLFTVETGSVTIGQYYGGSLDYPILGGLNIGSV</sequence>
<dbReference type="InterPro" id="IPR050275">
    <property type="entry name" value="PGM_Phosphatase"/>
</dbReference>
<dbReference type="Pfam" id="PF00300">
    <property type="entry name" value="His_Phos_1"/>
    <property type="match status" value="1"/>
</dbReference>
<dbReference type="Proteomes" id="UP001164743">
    <property type="component" value="Chromosome 9A"/>
</dbReference>
<evidence type="ECO:0000313" key="3">
    <source>
        <dbReference type="Proteomes" id="UP001164743"/>
    </source>
</evidence>
<dbReference type="PANTHER" id="PTHR48100:SF15">
    <property type="entry name" value="SEDOHEPTULOSE 1,7-BISPHOSPHATASE"/>
    <property type="match status" value="1"/>
</dbReference>
<evidence type="ECO:0000256" key="1">
    <source>
        <dbReference type="SAM" id="SignalP"/>
    </source>
</evidence>
<dbReference type="SUPFAM" id="SSF53254">
    <property type="entry name" value="Phosphoglycerate mutase-like"/>
    <property type="match status" value="1"/>
</dbReference>
<accession>A0ABY7CVX9</accession>
<dbReference type="InterPro" id="IPR013078">
    <property type="entry name" value="His_Pase_superF_clade-1"/>
</dbReference>
<dbReference type="EMBL" id="CP110429">
    <property type="protein sequence ID" value="WAQ88498.1"/>
    <property type="molecule type" value="Genomic_DNA"/>
</dbReference>
<dbReference type="CDD" id="cd07067">
    <property type="entry name" value="HP_PGM_like"/>
    <property type="match status" value="1"/>
</dbReference>
<gene>
    <name evidence="2" type="ORF">PtA15_9A625</name>
</gene>
<proteinExistence type="predicted"/>
<organism evidence="2 3">
    <name type="scientific">Puccinia triticina</name>
    <dbReference type="NCBI Taxonomy" id="208348"/>
    <lineage>
        <taxon>Eukaryota</taxon>
        <taxon>Fungi</taxon>
        <taxon>Dikarya</taxon>
        <taxon>Basidiomycota</taxon>
        <taxon>Pucciniomycotina</taxon>
        <taxon>Pucciniomycetes</taxon>
        <taxon>Pucciniales</taxon>
        <taxon>Pucciniaceae</taxon>
        <taxon>Puccinia</taxon>
    </lineage>
</organism>
<dbReference type="Gene3D" id="3.40.50.1240">
    <property type="entry name" value="Phosphoglycerate mutase-like"/>
    <property type="match status" value="1"/>
</dbReference>
<protein>
    <recommendedName>
        <fullName evidence="4">Phosphoglycerate mutase</fullName>
    </recommendedName>
</protein>
<feature type="chain" id="PRO_5047273366" description="Phosphoglycerate mutase" evidence="1">
    <location>
        <begin position="20"/>
        <end position="275"/>
    </location>
</feature>
<dbReference type="GeneID" id="77813749"/>
<evidence type="ECO:0000313" key="2">
    <source>
        <dbReference type="EMBL" id="WAQ88498.1"/>
    </source>
</evidence>
<feature type="signal peptide" evidence="1">
    <location>
        <begin position="1"/>
        <end position="19"/>
    </location>
</feature>